<name>A0ABT0Q8A7_9RHOB</name>
<organism evidence="1 2">
    <name type="scientific">Ruegeria spongiae</name>
    <dbReference type="NCBI Taxonomy" id="2942209"/>
    <lineage>
        <taxon>Bacteria</taxon>
        <taxon>Pseudomonadati</taxon>
        <taxon>Pseudomonadota</taxon>
        <taxon>Alphaproteobacteria</taxon>
        <taxon>Rhodobacterales</taxon>
        <taxon>Roseobacteraceae</taxon>
        <taxon>Ruegeria</taxon>
    </lineage>
</organism>
<protein>
    <submittedName>
        <fullName evidence="1">DUF3604 domain-containing protein</fullName>
    </submittedName>
</protein>
<evidence type="ECO:0000313" key="1">
    <source>
        <dbReference type="EMBL" id="MCL6285792.1"/>
    </source>
</evidence>
<gene>
    <name evidence="1" type="ORF">M3P21_19900</name>
</gene>
<dbReference type="Pfam" id="PF12228">
    <property type="entry name" value="DUF3604"/>
    <property type="match status" value="1"/>
</dbReference>
<feature type="non-terminal residue" evidence="1">
    <location>
        <position position="1"/>
    </location>
</feature>
<comment type="caution">
    <text evidence="1">The sequence shown here is derived from an EMBL/GenBank/DDBJ whole genome shotgun (WGS) entry which is preliminary data.</text>
</comment>
<keyword evidence="2" id="KW-1185">Reference proteome</keyword>
<dbReference type="RefSeq" id="WP_249712945.1">
    <property type="nucleotide sequence ID" value="NZ_JAMFMB010000037.1"/>
</dbReference>
<dbReference type="InterPro" id="IPR022028">
    <property type="entry name" value="DUF3604"/>
</dbReference>
<sequence length="266" mass="29265">GATDSHTSLATAEEENFFGKSVSAEPSATRVQHPFVESDLGAFEGHTLVASGYTAVWASENTRTAIFDAFKRRETYATTGPRIGLRFFGGWDFVEEDLLTRLVADVGYTKGVPMGGDLRPREGDGAPTFLIGALRDPIGANLDRVQVVKGWLDAERVLQEKVFNVVWSDDRALGADGTLPAVGNTVDLETAGWSNTIGASELVAVWSDPEFDPAERAFYYARVLEIPSPRWVLYDKVRFGVDLPEEAQLTHQERAYSSPIWYTPSE</sequence>
<dbReference type="EMBL" id="JAMFMB010000037">
    <property type="protein sequence ID" value="MCL6285792.1"/>
    <property type="molecule type" value="Genomic_DNA"/>
</dbReference>
<reference evidence="1" key="1">
    <citation type="submission" date="2022-05" db="EMBL/GenBank/DDBJ databases">
        <authorList>
            <person name="Park J.-S."/>
        </authorList>
    </citation>
    <scope>NUCLEOTIDE SEQUENCE</scope>
    <source>
        <strain evidence="1">2012CJ41-6</strain>
    </source>
</reference>
<evidence type="ECO:0000313" key="2">
    <source>
        <dbReference type="Proteomes" id="UP001203880"/>
    </source>
</evidence>
<accession>A0ABT0Q8A7</accession>
<dbReference type="Proteomes" id="UP001203880">
    <property type="component" value="Unassembled WGS sequence"/>
</dbReference>
<proteinExistence type="predicted"/>